<dbReference type="EMBL" id="FN649760">
    <property type="protein sequence ID" value="CBJ33810.1"/>
    <property type="molecule type" value="Genomic_DNA"/>
</dbReference>
<proteinExistence type="predicted"/>
<name>D7G547_ECTSI</name>
<protein>
    <recommendedName>
        <fullName evidence="2">GYF domain-containing protein</fullName>
    </recommendedName>
</protein>
<dbReference type="Proteomes" id="UP000002630">
    <property type="component" value="Unassembled WGS sequence"/>
</dbReference>
<evidence type="ECO:0000259" key="2">
    <source>
        <dbReference type="Pfam" id="PF14237"/>
    </source>
</evidence>
<keyword evidence="4" id="KW-1185">Reference proteome</keyword>
<dbReference type="InParanoid" id="D7G547"/>
<dbReference type="InterPro" id="IPR025640">
    <property type="entry name" value="GYF_2"/>
</dbReference>
<accession>D7G547</accession>
<evidence type="ECO:0000313" key="4">
    <source>
        <dbReference type="Proteomes" id="UP000002630"/>
    </source>
</evidence>
<gene>
    <name evidence="3" type="ORF">Esi_0621_0004</name>
</gene>
<feature type="compositionally biased region" description="Pro residues" evidence="1">
    <location>
        <begin position="65"/>
        <end position="81"/>
    </location>
</feature>
<dbReference type="AlphaFoldDB" id="D7G547"/>
<organism evidence="3 4">
    <name type="scientific">Ectocarpus siliculosus</name>
    <name type="common">Brown alga</name>
    <name type="synonym">Conferva siliculosa</name>
    <dbReference type="NCBI Taxonomy" id="2880"/>
    <lineage>
        <taxon>Eukaryota</taxon>
        <taxon>Sar</taxon>
        <taxon>Stramenopiles</taxon>
        <taxon>Ochrophyta</taxon>
        <taxon>PX clade</taxon>
        <taxon>Phaeophyceae</taxon>
        <taxon>Ectocarpales</taxon>
        <taxon>Ectocarpaceae</taxon>
        <taxon>Ectocarpus</taxon>
    </lineage>
</organism>
<dbReference type="OrthoDB" id="10258585at2759"/>
<reference evidence="3 4" key="1">
    <citation type="journal article" date="2010" name="Nature">
        <title>The Ectocarpus genome and the independent evolution of multicellularity in brown algae.</title>
        <authorList>
            <person name="Cock J.M."/>
            <person name="Sterck L."/>
            <person name="Rouze P."/>
            <person name="Scornet D."/>
            <person name="Allen A.E."/>
            <person name="Amoutzias G."/>
            <person name="Anthouard V."/>
            <person name="Artiguenave F."/>
            <person name="Aury J.M."/>
            <person name="Badger J.H."/>
            <person name="Beszteri B."/>
            <person name="Billiau K."/>
            <person name="Bonnet E."/>
            <person name="Bothwell J.H."/>
            <person name="Bowler C."/>
            <person name="Boyen C."/>
            <person name="Brownlee C."/>
            <person name="Carrano C.J."/>
            <person name="Charrier B."/>
            <person name="Cho G.Y."/>
            <person name="Coelho S.M."/>
            <person name="Collen J."/>
            <person name="Corre E."/>
            <person name="Da Silva C."/>
            <person name="Delage L."/>
            <person name="Delaroque N."/>
            <person name="Dittami S.M."/>
            <person name="Doulbeau S."/>
            <person name="Elias M."/>
            <person name="Farnham G."/>
            <person name="Gachon C.M."/>
            <person name="Gschloessl B."/>
            <person name="Heesch S."/>
            <person name="Jabbari K."/>
            <person name="Jubin C."/>
            <person name="Kawai H."/>
            <person name="Kimura K."/>
            <person name="Kloareg B."/>
            <person name="Kupper F.C."/>
            <person name="Lang D."/>
            <person name="Le Bail A."/>
            <person name="Leblanc C."/>
            <person name="Lerouge P."/>
            <person name="Lohr M."/>
            <person name="Lopez P.J."/>
            <person name="Martens C."/>
            <person name="Maumus F."/>
            <person name="Michel G."/>
            <person name="Miranda-Saavedra D."/>
            <person name="Morales J."/>
            <person name="Moreau H."/>
            <person name="Motomura T."/>
            <person name="Nagasato C."/>
            <person name="Napoli C.A."/>
            <person name="Nelson D.R."/>
            <person name="Nyvall-Collen P."/>
            <person name="Peters A.F."/>
            <person name="Pommier C."/>
            <person name="Potin P."/>
            <person name="Poulain J."/>
            <person name="Quesneville H."/>
            <person name="Read B."/>
            <person name="Rensing S.A."/>
            <person name="Ritter A."/>
            <person name="Rousvoal S."/>
            <person name="Samanta M."/>
            <person name="Samson G."/>
            <person name="Schroeder D.C."/>
            <person name="Segurens B."/>
            <person name="Strittmatter M."/>
            <person name="Tonon T."/>
            <person name="Tregear J.W."/>
            <person name="Valentin K."/>
            <person name="von Dassow P."/>
            <person name="Yamagishi T."/>
            <person name="Van de Peer Y."/>
            <person name="Wincker P."/>
        </authorList>
    </citation>
    <scope>NUCLEOTIDE SEQUENCE [LARGE SCALE GENOMIC DNA]</scope>
    <source>
        <strain evidence="4">Ec32 / CCAP1310/4</strain>
    </source>
</reference>
<sequence>MAEAWYYVDDATNAQQGPCTIPELERLYASSSVTDSTLFWKDGQADWSALSALPSLHAQVTAPPQRGPPALPAKTLPPVPAKPRAGGGGGGAYAAAQASGAVVQSMSVLG</sequence>
<evidence type="ECO:0000256" key="1">
    <source>
        <dbReference type="SAM" id="MobiDB-lite"/>
    </source>
</evidence>
<evidence type="ECO:0000313" key="3">
    <source>
        <dbReference type="EMBL" id="CBJ33810.1"/>
    </source>
</evidence>
<feature type="domain" description="GYF" evidence="2">
    <location>
        <begin position="5"/>
        <end position="56"/>
    </location>
</feature>
<feature type="region of interest" description="Disordered" evidence="1">
    <location>
        <begin position="60"/>
        <end position="93"/>
    </location>
</feature>
<dbReference type="Pfam" id="PF14237">
    <property type="entry name" value="GYF_2"/>
    <property type="match status" value="1"/>
</dbReference>